<keyword evidence="1" id="KW-0472">Membrane</keyword>
<comment type="caution">
    <text evidence="2">The sequence shown here is derived from an EMBL/GenBank/DDBJ whole genome shotgun (WGS) entry which is preliminary data.</text>
</comment>
<keyword evidence="1" id="KW-1133">Transmembrane helix</keyword>
<dbReference type="AlphaFoldDB" id="A0A927BW44"/>
<evidence type="ECO:0000256" key="1">
    <source>
        <dbReference type="SAM" id="Phobius"/>
    </source>
</evidence>
<evidence type="ECO:0000313" key="3">
    <source>
        <dbReference type="Proteomes" id="UP000621560"/>
    </source>
</evidence>
<accession>A0A927BW44</accession>
<feature type="transmembrane region" description="Helical" evidence="1">
    <location>
        <begin position="34"/>
        <end position="52"/>
    </location>
</feature>
<evidence type="ECO:0000313" key="2">
    <source>
        <dbReference type="EMBL" id="MBD2846730.1"/>
    </source>
</evidence>
<sequence>MESRKNPLFLSVIGLLIVIFGVVDVMYVNKLLGGALLFAGLVLGVTGIVRYSKWKEKLGS</sequence>
<feature type="transmembrane region" description="Helical" evidence="1">
    <location>
        <begin position="7"/>
        <end position="28"/>
    </location>
</feature>
<dbReference type="Proteomes" id="UP000621560">
    <property type="component" value="Unassembled WGS sequence"/>
</dbReference>
<dbReference type="RefSeq" id="WP_190919389.1">
    <property type="nucleotide sequence ID" value="NZ_JACXIZ010000027.1"/>
</dbReference>
<gene>
    <name evidence="2" type="ORF">IDH44_16155</name>
</gene>
<keyword evidence="1" id="KW-0812">Transmembrane</keyword>
<keyword evidence="3" id="KW-1185">Reference proteome</keyword>
<dbReference type="EMBL" id="JACXIZ010000027">
    <property type="protein sequence ID" value="MBD2846730.1"/>
    <property type="molecule type" value="Genomic_DNA"/>
</dbReference>
<name>A0A927BW44_9BACL</name>
<organism evidence="2 3">
    <name type="scientific">Paenibacillus sabuli</name>
    <dbReference type="NCBI Taxonomy" id="2772509"/>
    <lineage>
        <taxon>Bacteria</taxon>
        <taxon>Bacillati</taxon>
        <taxon>Bacillota</taxon>
        <taxon>Bacilli</taxon>
        <taxon>Bacillales</taxon>
        <taxon>Paenibacillaceae</taxon>
        <taxon>Paenibacillus</taxon>
    </lineage>
</organism>
<protein>
    <submittedName>
        <fullName evidence="2">Uncharacterized protein</fullName>
    </submittedName>
</protein>
<reference evidence="2" key="1">
    <citation type="submission" date="2020-09" db="EMBL/GenBank/DDBJ databases">
        <title>A novel bacterium of genus Paenibacillus, isolated from South China Sea.</title>
        <authorList>
            <person name="Huang H."/>
            <person name="Mo K."/>
            <person name="Hu Y."/>
        </authorList>
    </citation>
    <scope>NUCLEOTIDE SEQUENCE</scope>
    <source>
        <strain evidence="2">IB182496</strain>
    </source>
</reference>
<proteinExistence type="predicted"/>